<dbReference type="Gene3D" id="3.20.20.80">
    <property type="entry name" value="Glycosidases"/>
    <property type="match status" value="1"/>
</dbReference>
<evidence type="ECO:0000313" key="5">
    <source>
        <dbReference type="EMBL" id="MBE5023838.1"/>
    </source>
</evidence>
<dbReference type="Proteomes" id="UP001194273">
    <property type="component" value="Unassembled WGS sequence"/>
</dbReference>
<dbReference type="InterPro" id="IPR017853">
    <property type="entry name" value="GH"/>
</dbReference>
<keyword evidence="6" id="KW-1185">Reference proteome</keyword>
<feature type="active site" description="Nucleophile" evidence="3">
    <location>
        <position position="376"/>
    </location>
</feature>
<organism evidence="5 6">
    <name type="scientific">Thermophilibacter gallinarum</name>
    <dbReference type="NCBI Taxonomy" id="2779357"/>
    <lineage>
        <taxon>Bacteria</taxon>
        <taxon>Bacillati</taxon>
        <taxon>Actinomycetota</taxon>
        <taxon>Coriobacteriia</taxon>
        <taxon>Coriobacteriales</taxon>
        <taxon>Atopobiaceae</taxon>
        <taxon>Thermophilibacter</taxon>
    </lineage>
</organism>
<sequence length="504" mass="57579">MHYDHDPKFPEGFLWGASSAAWQVEGATDADGRTPAIIDLNSQTKVPFADNSIAADHYHHAHEDVELMAECGFTSYRFSLAWPRIIPHSDGKVNEAGIAFYNELIDDLVAHNITPIVTLYHYDMPVWVDEELGGWKSRKTVDAFEHYARVCFERFGDRVKYWLAINEQNMQICYGDWLGVDKGCDDWFRDKWRVNHIMNLCHAKAVNACHELVPGGKIGPVPGMVPIYPFSSEPMDQIAAMNAEEFTEKIWNDTDAYGEYSTFLKNYWKNNDIDPGIEPGDEELMKSAKIDFIAVNCYRSNTARWAAANAAAQAQLMNKTGEKGKLIFPTVPGQYQLCYNPYVPYTDWDWEIDPVSMRYVMRYLWDHYHLPMVVTENGFGAHEHKDENGEVHDQYRIDFLRDTVYQLGLAIEDGVEIFGYNPWSFTDLLSTGNGIEKRYGLVYIDATDDELNEAKAAGVLPPMKRIKKDSFHWYSKLIKSNGAEWGCDMTSHAEPVDTAHAKED</sequence>
<dbReference type="PANTHER" id="PTHR10353">
    <property type="entry name" value="GLYCOSYL HYDROLASE"/>
    <property type="match status" value="1"/>
</dbReference>
<dbReference type="GO" id="GO:0016787">
    <property type="term" value="F:hydrolase activity"/>
    <property type="evidence" value="ECO:0007669"/>
    <property type="project" value="UniProtKB-KW"/>
</dbReference>
<reference evidence="5 6" key="1">
    <citation type="submission" date="2020-10" db="EMBL/GenBank/DDBJ databases">
        <title>ChiBAC.</title>
        <authorList>
            <person name="Zenner C."/>
            <person name="Hitch T.C.A."/>
            <person name="Clavel T."/>
        </authorList>
    </citation>
    <scope>NUCLEOTIDE SEQUENCE [LARGE SCALE GENOMIC DNA]</scope>
    <source>
        <strain evidence="5 6">DSM 107455</strain>
    </source>
</reference>
<gene>
    <name evidence="5" type="ORF">INF26_03090</name>
</gene>
<evidence type="ECO:0000256" key="2">
    <source>
        <dbReference type="ARBA" id="ARBA00023295"/>
    </source>
</evidence>
<dbReference type="SUPFAM" id="SSF51445">
    <property type="entry name" value="(Trans)glycosidases"/>
    <property type="match status" value="1"/>
</dbReference>
<name>A0ABR9QRY8_9ACTN</name>
<evidence type="ECO:0000256" key="4">
    <source>
        <dbReference type="RuleBase" id="RU003690"/>
    </source>
</evidence>
<dbReference type="PANTHER" id="PTHR10353:SF136">
    <property type="entry name" value="ARYL-PHOSPHO-BETA-D-GLUCOSIDASE BGLC"/>
    <property type="match status" value="1"/>
</dbReference>
<comment type="caution">
    <text evidence="5">The sequence shown here is derived from an EMBL/GenBank/DDBJ whole genome shotgun (WGS) entry which is preliminary data.</text>
</comment>
<protein>
    <submittedName>
        <fullName evidence="5">Glycoside hydrolase family 1 protein</fullName>
    </submittedName>
</protein>
<evidence type="ECO:0000256" key="1">
    <source>
        <dbReference type="ARBA" id="ARBA00010838"/>
    </source>
</evidence>
<accession>A0ABR9QRY8</accession>
<dbReference type="Pfam" id="PF00232">
    <property type="entry name" value="Glyco_hydro_1"/>
    <property type="match status" value="1"/>
</dbReference>
<keyword evidence="2" id="KW-0326">Glycosidase</keyword>
<dbReference type="EMBL" id="JADCJZ010000001">
    <property type="protein sequence ID" value="MBE5023838.1"/>
    <property type="molecule type" value="Genomic_DNA"/>
</dbReference>
<dbReference type="PROSITE" id="PS00572">
    <property type="entry name" value="GLYCOSYL_HYDROL_F1_1"/>
    <property type="match status" value="1"/>
</dbReference>
<comment type="similarity">
    <text evidence="1 4">Belongs to the glycosyl hydrolase 1 family.</text>
</comment>
<dbReference type="InterPro" id="IPR018120">
    <property type="entry name" value="Glyco_hydro_1_AS"/>
</dbReference>
<dbReference type="PRINTS" id="PR00131">
    <property type="entry name" value="GLHYDRLASE1"/>
</dbReference>
<evidence type="ECO:0000256" key="3">
    <source>
        <dbReference type="PROSITE-ProRule" id="PRU10055"/>
    </source>
</evidence>
<dbReference type="RefSeq" id="WP_193529248.1">
    <property type="nucleotide sequence ID" value="NZ_JADCJZ010000001.1"/>
</dbReference>
<proteinExistence type="inferred from homology"/>
<keyword evidence="5" id="KW-0378">Hydrolase</keyword>
<evidence type="ECO:0000313" key="6">
    <source>
        <dbReference type="Proteomes" id="UP001194273"/>
    </source>
</evidence>
<dbReference type="InterPro" id="IPR001360">
    <property type="entry name" value="Glyco_hydro_1"/>
</dbReference>